<evidence type="ECO:0000256" key="1">
    <source>
        <dbReference type="ARBA" id="ARBA00003741"/>
    </source>
</evidence>
<dbReference type="AlphaFoldDB" id="A0A1H9RSN2"/>
<dbReference type="RefSeq" id="WP_093072217.1">
    <property type="nucleotide sequence ID" value="NZ_FOGV01000005.1"/>
</dbReference>
<dbReference type="Pfam" id="PF00583">
    <property type="entry name" value="Acetyltransf_1"/>
    <property type="match status" value="1"/>
</dbReference>
<evidence type="ECO:0000256" key="3">
    <source>
        <dbReference type="ARBA" id="ARBA00010712"/>
    </source>
</evidence>
<dbReference type="UniPathway" id="UPA00067">
    <property type="reaction ID" value="UER00122"/>
</dbReference>
<dbReference type="NCBIfam" id="TIGR02406">
    <property type="entry name" value="ectoine_EctA"/>
    <property type="match status" value="1"/>
</dbReference>
<protein>
    <recommendedName>
        <fullName evidence="5 9">L-2,4-diaminobutyric acid acetyltransferase</fullName>
        <shortName evidence="9">DABA acetyltransferase</shortName>
        <ecNumber evidence="4 9">2.3.1.178</ecNumber>
    </recommendedName>
</protein>
<comment type="caution">
    <text evidence="11">The sequence shown here is derived from an EMBL/GenBank/DDBJ whole genome shotgun (WGS) entry which is preliminary data.</text>
</comment>
<dbReference type="InterPro" id="IPR000182">
    <property type="entry name" value="GNAT_dom"/>
</dbReference>
<dbReference type="STRING" id="1464123.SAMN05444126_10552"/>
<dbReference type="InterPro" id="IPR012772">
    <property type="entry name" value="Ectoine_EctA"/>
</dbReference>
<comment type="pathway">
    <text evidence="2 9">Amine and polyamine biosynthesis; ectoine biosynthesis; L-ectoine from L-aspartate 4-semialdehyde: step 2/3.</text>
</comment>
<dbReference type="PROSITE" id="PS51186">
    <property type="entry name" value="GNAT"/>
    <property type="match status" value="1"/>
</dbReference>
<evidence type="ECO:0000256" key="2">
    <source>
        <dbReference type="ARBA" id="ARBA00004978"/>
    </source>
</evidence>
<evidence type="ECO:0000256" key="7">
    <source>
        <dbReference type="ARBA" id="ARBA00023315"/>
    </source>
</evidence>
<feature type="domain" description="N-acetyltransferase" evidence="10">
    <location>
        <begin position="12"/>
        <end position="158"/>
    </location>
</feature>
<reference evidence="12" key="1">
    <citation type="submission" date="2016-10" db="EMBL/GenBank/DDBJ databases">
        <authorList>
            <person name="de Groot N.N."/>
        </authorList>
    </citation>
    <scope>NUCLEOTIDE SEQUENCE [LARGE SCALE GENOMIC DNA]</scope>
    <source>
        <strain evidence="12">10nlg</strain>
    </source>
</reference>
<comment type="similarity">
    <text evidence="3 9">Belongs to the acetyltransferase family. EctA subfamily.</text>
</comment>
<accession>A0A1H9RSN2</accession>
<dbReference type="OrthoDB" id="2436196at2"/>
<dbReference type="EMBL" id="FOGV01000005">
    <property type="protein sequence ID" value="SER74929.1"/>
    <property type="molecule type" value="Genomic_DNA"/>
</dbReference>
<evidence type="ECO:0000256" key="8">
    <source>
        <dbReference type="ARBA" id="ARBA00048924"/>
    </source>
</evidence>
<evidence type="ECO:0000313" key="11">
    <source>
        <dbReference type="EMBL" id="SER74929.1"/>
    </source>
</evidence>
<dbReference type="Proteomes" id="UP000199318">
    <property type="component" value="Unassembled WGS sequence"/>
</dbReference>
<comment type="catalytic activity">
    <reaction evidence="8 9">
        <text>L-2,4-diaminobutanoate + acetyl-CoA = (2S)-4-acetamido-2-aminobutanoate + CoA + H(+)</text>
        <dbReference type="Rhea" id="RHEA:16901"/>
        <dbReference type="ChEBI" id="CHEBI:15378"/>
        <dbReference type="ChEBI" id="CHEBI:57287"/>
        <dbReference type="ChEBI" id="CHEBI:57288"/>
        <dbReference type="ChEBI" id="CHEBI:58761"/>
        <dbReference type="ChEBI" id="CHEBI:58929"/>
        <dbReference type="EC" id="2.3.1.178"/>
    </reaction>
</comment>
<keyword evidence="7 9" id="KW-0012">Acyltransferase</keyword>
<proteinExistence type="inferred from homology"/>
<dbReference type="GO" id="GO:0019491">
    <property type="term" value="P:ectoine biosynthetic process"/>
    <property type="evidence" value="ECO:0007669"/>
    <property type="project" value="UniProtKB-UniPathway"/>
</dbReference>
<dbReference type="InterPro" id="IPR016181">
    <property type="entry name" value="Acyl_CoA_acyltransferase"/>
</dbReference>
<dbReference type="Gene3D" id="3.40.630.30">
    <property type="match status" value="1"/>
</dbReference>
<evidence type="ECO:0000259" key="10">
    <source>
        <dbReference type="PROSITE" id="PS51186"/>
    </source>
</evidence>
<evidence type="ECO:0000256" key="9">
    <source>
        <dbReference type="RuleBase" id="RU365045"/>
    </source>
</evidence>
<evidence type="ECO:0000256" key="6">
    <source>
        <dbReference type="ARBA" id="ARBA00022679"/>
    </source>
</evidence>
<keyword evidence="6 9" id="KW-0808">Transferase</keyword>
<organism evidence="11 12">
    <name type="scientific">Salisediminibacterium halotolerans</name>
    <dbReference type="NCBI Taxonomy" id="517425"/>
    <lineage>
        <taxon>Bacteria</taxon>
        <taxon>Bacillati</taxon>
        <taxon>Bacillota</taxon>
        <taxon>Bacilli</taxon>
        <taxon>Bacillales</taxon>
        <taxon>Bacillaceae</taxon>
        <taxon>Salisediminibacterium</taxon>
    </lineage>
</organism>
<evidence type="ECO:0000256" key="5">
    <source>
        <dbReference type="ARBA" id="ARBA00017935"/>
    </source>
</evidence>
<dbReference type="EC" id="2.3.1.178" evidence="4 9"/>
<dbReference type="CDD" id="cd04301">
    <property type="entry name" value="NAT_SF"/>
    <property type="match status" value="1"/>
</dbReference>
<gene>
    <name evidence="9" type="primary">ectA</name>
    <name evidence="11" type="ORF">SAMN05444126_10552</name>
</gene>
<dbReference type="SUPFAM" id="SSF55729">
    <property type="entry name" value="Acyl-CoA N-acyltransferases (Nat)"/>
    <property type="match status" value="1"/>
</dbReference>
<sequence>MSERSAAMLDSLTFGKPTKFDGKKMWALVKESTLDLNSAYKYLMMAEYFSETCVIVKEKDDVVGFITGFIEPDAPDTVFVWQIGVAPSQQGKGLASKMLSELITRPACRDVRYVEATVTADNEASKALFTRFAKKNGTDLNVFETFPEDAFPDGHDAEFTYRIGPISE</sequence>
<evidence type="ECO:0000256" key="4">
    <source>
        <dbReference type="ARBA" id="ARBA00012355"/>
    </source>
</evidence>
<dbReference type="GO" id="GO:0033816">
    <property type="term" value="F:diaminobutyrate acetyltransferase activity"/>
    <property type="evidence" value="ECO:0007669"/>
    <property type="project" value="UniProtKB-EC"/>
</dbReference>
<keyword evidence="12" id="KW-1185">Reference proteome</keyword>
<evidence type="ECO:0000313" key="12">
    <source>
        <dbReference type="Proteomes" id="UP000199318"/>
    </source>
</evidence>
<comment type="function">
    <text evidence="1 9">Catalyzes the acetylation of L-2,4-diaminobutyrate (DABA) to gamma-N-acetyl-alpha,gamma-diaminobutyric acid (ADABA) with acetyl coenzyme A.</text>
</comment>
<name>A0A1H9RSN2_9BACI</name>